<keyword evidence="6 11" id="KW-0812">Transmembrane</keyword>
<dbReference type="GO" id="GO:0005886">
    <property type="term" value="C:plasma membrane"/>
    <property type="evidence" value="ECO:0007669"/>
    <property type="project" value="UniProtKB-SubCell"/>
</dbReference>
<dbReference type="InterPro" id="IPR023229">
    <property type="entry name" value="T2SS_M_periplasmic_sf"/>
</dbReference>
<feature type="transmembrane region" description="Helical" evidence="11">
    <location>
        <begin position="16"/>
        <end position="34"/>
    </location>
</feature>
<evidence type="ECO:0000256" key="5">
    <source>
        <dbReference type="ARBA" id="ARBA00022519"/>
    </source>
</evidence>
<keyword evidence="7 10" id="KW-0653">Protein transport</keyword>
<name>A0A853I208_9GAMM</name>
<comment type="similarity">
    <text evidence="2 10">Belongs to the GSP M family.</text>
</comment>
<dbReference type="RefSeq" id="WP_180566800.1">
    <property type="nucleotide sequence ID" value="NZ_JACCKB010000002.1"/>
</dbReference>
<dbReference type="PIRSF" id="PIRSF006291">
    <property type="entry name" value="GspM"/>
    <property type="match status" value="1"/>
</dbReference>
<dbReference type="InterPro" id="IPR007690">
    <property type="entry name" value="T2SS_GspM"/>
</dbReference>
<proteinExistence type="inferred from homology"/>
<protein>
    <recommendedName>
        <fullName evidence="10">Type II secretion system protein M</fullName>
        <shortName evidence="10">T2SS protein M</shortName>
    </recommendedName>
    <alternativeName>
        <fullName evidence="10">General secretion pathway protein M</fullName>
    </alternativeName>
</protein>
<keyword evidence="8 11" id="KW-1133">Transmembrane helix</keyword>
<evidence type="ECO:0000313" key="12">
    <source>
        <dbReference type="EMBL" id="NYZ64768.1"/>
    </source>
</evidence>
<reference evidence="12 13" key="1">
    <citation type="submission" date="2020-07" db="EMBL/GenBank/DDBJ databases">
        <title>Endozoicomonas sp. nov., isolated from sediment.</title>
        <authorList>
            <person name="Gu T."/>
        </authorList>
    </citation>
    <scope>NUCLEOTIDE SEQUENCE [LARGE SCALE GENOMIC DNA]</scope>
    <source>
        <strain evidence="12 13">SM1973</strain>
    </source>
</reference>
<dbReference type="Gene3D" id="3.30.1360.100">
    <property type="entry name" value="General secretion pathway protein M, EpsM"/>
    <property type="match status" value="1"/>
</dbReference>
<evidence type="ECO:0000256" key="11">
    <source>
        <dbReference type="SAM" id="Phobius"/>
    </source>
</evidence>
<keyword evidence="3 10" id="KW-0813">Transport</keyword>
<keyword evidence="13" id="KW-1185">Reference proteome</keyword>
<keyword evidence="4 10" id="KW-1003">Cell membrane</keyword>
<comment type="caution">
    <text evidence="12">The sequence shown here is derived from an EMBL/GenBank/DDBJ whole genome shotgun (WGS) entry which is preliminary data.</text>
</comment>
<dbReference type="EMBL" id="JACCKB010000002">
    <property type="protein sequence ID" value="NYZ64768.1"/>
    <property type="molecule type" value="Genomic_DNA"/>
</dbReference>
<comment type="function">
    <text evidence="10">Inner membrane component of the type II secretion system required for the energy-dependent secretion of extracellular factors such as proteases and toxins from the periplasm.</text>
</comment>
<evidence type="ECO:0000256" key="7">
    <source>
        <dbReference type="ARBA" id="ARBA00022927"/>
    </source>
</evidence>
<evidence type="ECO:0000256" key="2">
    <source>
        <dbReference type="ARBA" id="ARBA00010637"/>
    </source>
</evidence>
<dbReference type="GO" id="GO:0015628">
    <property type="term" value="P:protein secretion by the type II secretion system"/>
    <property type="evidence" value="ECO:0007669"/>
    <property type="project" value="InterPro"/>
</dbReference>
<dbReference type="AlphaFoldDB" id="A0A853I208"/>
<dbReference type="GO" id="GO:0015627">
    <property type="term" value="C:type II protein secretion system complex"/>
    <property type="evidence" value="ECO:0007669"/>
    <property type="project" value="InterPro"/>
</dbReference>
<gene>
    <name evidence="12" type="ORF">H0A36_02035</name>
</gene>
<dbReference type="Pfam" id="PF04612">
    <property type="entry name" value="T2SSM"/>
    <property type="match status" value="1"/>
</dbReference>
<evidence type="ECO:0000256" key="10">
    <source>
        <dbReference type="PIRNR" id="PIRNR006291"/>
    </source>
</evidence>
<dbReference type="SUPFAM" id="SSF103054">
    <property type="entry name" value="General secretion pathway protein M, EpsM"/>
    <property type="match status" value="1"/>
</dbReference>
<evidence type="ECO:0000256" key="9">
    <source>
        <dbReference type="ARBA" id="ARBA00023136"/>
    </source>
</evidence>
<evidence type="ECO:0000256" key="4">
    <source>
        <dbReference type="ARBA" id="ARBA00022475"/>
    </source>
</evidence>
<evidence type="ECO:0000256" key="3">
    <source>
        <dbReference type="ARBA" id="ARBA00022448"/>
    </source>
</evidence>
<dbReference type="Proteomes" id="UP000569732">
    <property type="component" value="Unassembled WGS sequence"/>
</dbReference>
<keyword evidence="9 10" id="KW-0472">Membrane</keyword>
<keyword evidence="5 10" id="KW-0997">Cell inner membrane</keyword>
<comment type="subcellular location">
    <subcellularLocation>
        <location evidence="1">Cell inner membrane</location>
        <topology evidence="1">Single-pass membrane protein</topology>
    </subcellularLocation>
</comment>
<accession>A0A853I208</accession>
<evidence type="ECO:0000256" key="8">
    <source>
        <dbReference type="ARBA" id="ARBA00022989"/>
    </source>
</evidence>
<sequence length="157" mass="18079">MIQQYWQQLSTNDRRALMVLSGFILVACLYLLIWKPLVNRYNTAESDVAYWQEAYQFMEQRQQQAKLLGGQNQRASLNVNQLRQLITTQAAQHGLTINRLEPGQRGVTLWLEKVPFTSALKWLNLLATRHQVNVKAIQVSRQSDAGVVNIRAEFPVI</sequence>
<evidence type="ECO:0000313" key="13">
    <source>
        <dbReference type="Proteomes" id="UP000569732"/>
    </source>
</evidence>
<organism evidence="12 13">
    <name type="scientific">Spartinivicinus marinus</name>
    <dbReference type="NCBI Taxonomy" id="2994442"/>
    <lineage>
        <taxon>Bacteria</taxon>
        <taxon>Pseudomonadati</taxon>
        <taxon>Pseudomonadota</taxon>
        <taxon>Gammaproteobacteria</taxon>
        <taxon>Oceanospirillales</taxon>
        <taxon>Zooshikellaceae</taxon>
        <taxon>Spartinivicinus</taxon>
    </lineage>
</organism>
<evidence type="ECO:0000256" key="6">
    <source>
        <dbReference type="ARBA" id="ARBA00022692"/>
    </source>
</evidence>
<evidence type="ECO:0000256" key="1">
    <source>
        <dbReference type="ARBA" id="ARBA00004377"/>
    </source>
</evidence>